<proteinExistence type="predicted"/>
<reference evidence="3 4" key="2">
    <citation type="submission" date="2019-01" db="EMBL/GenBank/DDBJ databases">
        <title>The decoding of complex shrimp genome reveals the adaptation for benthos swimmer, frequently molting mechanism and breeding impact on genome.</title>
        <authorList>
            <person name="Sun Y."/>
            <person name="Gao Y."/>
            <person name="Yu Y."/>
        </authorList>
    </citation>
    <scope>NUCLEOTIDE SEQUENCE [LARGE SCALE GENOMIC DNA]</scope>
    <source>
        <tissue evidence="3">Muscle</tissue>
    </source>
</reference>
<keyword evidence="2" id="KW-1133">Transmembrane helix</keyword>
<dbReference type="EMBL" id="QCYY01003512">
    <property type="protein sequence ID" value="ROT62977.1"/>
    <property type="molecule type" value="Genomic_DNA"/>
</dbReference>
<feature type="region of interest" description="Disordered" evidence="1">
    <location>
        <begin position="328"/>
        <end position="392"/>
    </location>
</feature>
<gene>
    <name evidence="3" type="ORF">C7M84_019160</name>
</gene>
<feature type="compositionally biased region" description="Pro residues" evidence="1">
    <location>
        <begin position="96"/>
        <end position="132"/>
    </location>
</feature>
<dbReference type="Proteomes" id="UP000283509">
    <property type="component" value="Unassembled WGS sequence"/>
</dbReference>
<dbReference type="AlphaFoldDB" id="A0A423SFH9"/>
<evidence type="ECO:0000256" key="2">
    <source>
        <dbReference type="SAM" id="Phobius"/>
    </source>
</evidence>
<keyword evidence="2" id="KW-0812">Transmembrane</keyword>
<feature type="compositionally biased region" description="Polar residues" evidence="1">
    <location>
        <begin position="271"/>
        <end position="288"/>
    </location>
</feature>
<feature type="region of interest" description="Disordered" evidence="1">
    <location>
        <begin position="204"/>
        <end position="296"/>
    </location>
</feature>
<sequence length="392" mass="42828">MSGRGGADSHKGSHRRVITTPPGYCSLALNPFSPYPLPYPFFWTLFISFVSFFHLLVLPSYPSPPFLPFEFWQTSSPSQPPPSFLLAPSIHSHPSPPHLLPTPLHPSNPLYPPNPLHHPPPPSLPPTPPSAPPAAGGVDEVLLVTLKTGCVAVPTCRRRAKRDKTPTGLHRRRKCAIPVDRGKGQRLPVCRILQERRGYPQLPAVGEATGHKTRRTADSDVASEQTNRPYDRPTAGQTEALGSRDTRLRPPCLRLGSGNNVPGAESLQGEEMNSSSLQGEEMNSSSLQGEEMKPSSLQDRHGCVAIRGETTKSATIFLTALCPTPSNRRYAKGERSRNPIPPAIKTQAPPPPPRDRRERRCNTPARPLYIHATKPHLSAPDATLCSNTSDEI</sequence>
<name>A0A423SFH9_PENVA</name>
<protein>
    <submittedName>
        <fullName evidence="3">Uncharacterized protein</fullName>
    </submittedName>
</protein>
<keyword evidence="4" id="KW-1185">Reference proteome</keyword>
<organism evidence="3 4">
    <name type="scientific">Penaeus vannamei</name>
    <name type="common">Whiteleg shrimp</name>
    <name type="synonym">Litopenaeus vannamei</name>
    <dbReference type="NCBI Taxonomy" id="6689"/>
    <lineage>
        <taxon>Eukaryota</taxon>
        <taxon>Metazoa</taxon>
        <taxon>Ecdysozoa</taxon>
        <taxon>Arthropoda</taxon>
        <taxon>Crustacea</taxon>
        <taxon>Multicrustacea</taxon>
        <taxon>Malacostraca</taxon>
        <taxon>Eumalacostraca</taxon>
        <taxon>Eucarida</taxon>
        <taxon>Decapoda</taxon>
        <taxon>Dendrobranchiata</taxon>
        <taxon>Penaeoidea</taxon>
        <taxon>Penaeidae</taxon>
        <taxon>Penaeus</taxon>
    </lineage>
</organism>
<feature type="transmembrane region" description="Helical" evidence="2">
    <location>
        <begin position="39"/>
        <end position="58"/>
    </location>
</feature>
<feature type="region of interest" description="Disordered" evidence="1">
    <location>
        <begin position="96"/>
        <end position="136"/>
    </location>
</feature>
<evidence type="ECO:0000313" key="4">
    <source>
        <dbReference type="Proteomes" id="UP000283509"/>
    </source>
</evidence>
<evidence type="ECO:0000256" key="1">
    <source>
        <dbReference type="SAM" id="MobiDB-lite"/>
    </source>
</evidence>
<accession>A0A423SFH9</accession>
<comment type="caution">
    <text evidence="3">The sequence shown here is derived from an EMBL/GenBank/DDBJ whole genome shotgun (WGS) entry which is preliminary data.</text>
</comment>
<keyword evidence="2" id="KW-0472">Membrane</keyword>
<evidence type="ECO:0000313" key="3">
    <source>
        <dbReference type="EMBL" id="ROT62977.1"/>
    </source>
</evidence>
<reference evidence="3 4" key="1">
    <citation type="submission" date="2018-04" db="EMBL/GenBank/DDBJ databases">
        <authorList>
            <person name="Zhang X."/>
            <person name="Yuan J."/>
            <person name="Li F."/>
            <person name="Xiang J."/>
        </authorList>
    </citation>
    <scope>NUCLEOTIDE SEQUENCE [LARGE SCALE GENOMIC DNA]</scope>
    <source>
        <tissue evidence="3">Muscle</tissue>
    </source>
</reference>